<dbReference type="InterPro" id="IPR001387">
    <property type="entry name" value="Cro/C1-type_HTH"/>
</dbReference>
<sequence>MTGKDLKTKLELTGIPFRKIAELLGISEQNLQNKMSSADIKISFLYKISKALNKSIYFFLEDKYFNEENHEIVYDKQTNFQSPIIDSVYKVLYEEERHKNEELLISIGGFKKELEIKSKEVETKIKELKAMDFETDELVKRNQFLEQELTEHKKFTEETTLRSSKKSKKGTGAAGSADVPLGKNR</sequence>
<proteinExistence type="predicted"/>
<feature type="region of interest" description="Disordered" evidence="1">
    <location>
        <begin position="156"/>
        <end position="185"/>
    </location>
</feature>
<evidence type="ECO:0000313" key="2">
    <source>
        <dbReference type="EMBL" id="KAA6339738.1"/>
    </source>
</evidence>
<gene>
    <name evidence="2" type="ORF">EZS27_012336</name>
</gene>
<dbReference type="GO" id="GO:0003677">
    <property type="term" value="F:DNA binding"/>
    <property type="evidence" value="ECO:0007669"/>
    <property type="project" value="InterPro"/>
</dbReference>
<accession>A0A5J4S1Y1</accession>
<organism evidence="2">
    <name type="scientific">termite gut metagenome</name>
    <dbReference type="NCBI Taxonomy" id="433724"/>
    <lineage>
        <taxon>unclassified sequences</taxon>
        <taxon>metagenomes</taxon>
        <taxon>organismal metagenomes</taxon>
    </lineage>
</organism>
<dbReference type="InterPro" id="IPR010982">
    <property type="entry name" value="Lambda_DNA-bd_dom_sf"/>
</dbReference>
<reference evidence="2" key="1">
    <citation type="submission" date="2019-03" db="EMBL/GenBank/DDBJ databases">
        <title>Single cell metagenomics reveals metabolic interactions within the superorganism composed of flagellate Streblomastix strix and complex community of Bacteroidetes bacteria on its surface.</title>
        <authorList>
            <person name="Treitli S.C."/>
            <person name="Kolisko M."/>
            <person name="Husnik F."/>
            <person name="Keeling P."/>
            <person name="Hampl V."/>
        </authorList>
    </citation>
    <scope>NUCLEOTIDE SEQUENCE</scope>
    <source>
        <strain evidence="2">STM</strain>
    </source>
</reference>
<comment type="caution">
    <text evidence="2">The sequence shown here is derived from an EMBL/GenBank/DDBJ whole genome shotgun (WGS) entry which is preliminary data.</text>
</comment>
<name>A0A5J4S1Y1_9ZZZZ</name>
<dbReference type="EMBL" id="SNRY01000511">
    <property type="protein sequence ID" value="KAA6339738.1"/>
    <property type="molecule type" value="Genomic_DNA"/>
</dbReference>
<protein>
    <submittedName>
        <fullName evidence="2">Uncharacterized protein</fullName>
    </submittedName>
</protein>
<dbReference type="SUPFAM" id="SSF47413">
    <property type="entry name" value="lambda repressor-like DNA-binding domains"/>
    <property type="match status" value="1"/>
</dbReference>
<evidence type="ECO:0000256" key="1">
    <source>
        <dbReference type="SAM" id="MobiDB-lite"/>
    </source>
</evidence>
<dbReference type="AlphaFoldDB" id="A0A5J4S1Y1"/>
<dbReference type="CDD" id="cd00093">
    <property type="entry name" value="HTH_XRE"/>
    <property type="match status" value="1"/>
</dbReference>